<sequence>MEVFLLTRSNRSSSASFLRLLSTFSFSAASSFNFEALSYNLYQNKDCKINKLHTKAAYLLREALTTGLWYRFLTLVSPP</sequence>
<comment type="caution">
    <text evidence="1">The sequence shown here is derived from an EMBL/GenBank/DDBJ whole genome shotgun (WGS) entry which is preliminary data.</text>
</comment>
<name>A0AAV0AY97_PHAPC</name>
<evidence type="ECO:0000313" key="1">
    <source>
        <dbReference type="EMBL" id="CAH7674639.1"/>
    </source>
</evidence>
<organism evidence="1 2">
    <name type="scientific">Phakopsora pachyrhizi</name>
    <name type="common">Asian soybean rust disease fungus</name>
    <dbReference type="NCBI Taxonomy" id="170000"/>
    <lineage>
        <taxon>Eukaryota</taxon>
        <taxon>Fungi</taxon>
        <taxon>Dikarya</taxon>
        <taxon>Basidiomycota</taxon>
        <taxon>Pucciniomycotina</taxon>
        <taxon>Pucciniomycetes</taxon>
        <taxon>Pucciniales</taxon>
        <taxon>Phakopsoraceae</taxon>
        <taxon>Phakopsora</taxon>
    </lineage>
</organism>
<reference evidence="1" key="1">
    <citation type="submission" date="2022-06" db="EMBL/GenBank/DDBJ databases">
        <authorList>
            <consortium name="SYNGENTA / RWTH Aachen University"/>
        </authorList>
    </citation>
    <scope>NUCLEOTIDE SEQUENCE</scope>
</reference>
<protein>
    <recommendedName>
        <fullName evidence="3">Secreted protein</fullName>
    </recommendedName>
</protein>
<gene>
    <name evidence="1" type="ORF">PPACK8108_LOCUS9551</name>
</gene>
<evidence type="ECO:0008006" key="3">
    <source>
        <dbReference type="Google" id="ProtNLM"/>
    </source>
</evidence>
<accession>A0AAV0AY97</accession>
<proteinExistence type="predicted"/>
<dbReference type="Proteomes" id="UP001153365">
    <property type="component" value="Unassembled WGS sequence"/>
</dbReference>
<dbReference type="AlphaFoldDB" id="A0AAV0AY97"/>
<evidence type="ECO:0000313" key="2">
    <source>
        <dbReference type="Proteomes" id="UP001153365"/>
    </source>
</evidence>
<keyword evidence="2" id="KW-1185">Reference proteome</keyword>
<dbReference type="EMBL" id="CALTRL010002082">
    <property type="protein sequence ID" value="CAH7674639.1"/>
    <property type="molecule type" value="Genomic_DNA"/>
</dbReference>